<accession>A0A1M4EPI4</accession>
<sequence>MKAGLPGPTGGKRPRFVGPRGRASPLASSATAHPGNRGVIGGFPRINTVRSHFHRAVYSIPQR</sequence>
<gene>
    <name evidence="2" type="ORF">BN4615_P10245</name>
</gene>
<organism evidence="2">
    <name type="scientific">Nonomuraea gerenzanensis</name>
    <dbReference type="NCBI Taxonomy" id="93944"/>
    <lineage>
        <taxon>Bacteria</taxon>
        <taxon>Bacillati</taxon>
        <taxon>Actinomycetota</taxon>
        <taxon>Actinomycetes</taxon>
        <taxon>Streptosporangiales</taxon>
        <taxon>Streptosporangiaceae</taxon>
        <taxon>Nonomuraea</taxon>
    </lineage>
</organism>
<protein>
    <submittedName>
        <fullName evidence="2">Uncharacterized protein</fullName>
    </submittedName>
</protein>
<reference evidence="2" key="1">
    <citation type="submission" date="2016-04" db="EMBL/GenBank/DDBJ databases">
        <authorList>
            <person name="Evans L.H."/>
            <person name="Alamgir A."/>
            <person name="Owens N."/>
            <person name="Weber N.D."/>
            <person name="Virtaneva K."/>
            <person name="Barbian K."/>
            <person name="Babar A."/>
            <person name="Rosenke K."/>
        </authorList>
    </citation>
    <scope>NUCLEOTIDE SEQUENCE</scope>
    <source>
        <strain evidence="2">Nono1</strain>
    </source>
</reference>
<evidence type="ECO:0000313" key="2">
    <source>
        <dbReference type="EMBL" id="SBP00729.1"/>
    </source>
</evidence>
<name>A0A1M4EPI4_9ACTN</name>
<dbReference type="EMBL" id="LT559118">
    <property type="protein sequence ID" value="SBP00729.1"/>
    <property type="molecule type" value="Genomic_DNA"/>
</dbReference>
<evidence type="ECO:0000256" key="1">
    <source>
        <dbReference type="SAM" id="MobiDB-lite"/>
    </source>
</evidence>
<proteinExistence type="predicted"/>
<feature type="region of interest" description="Disordered" evidence="1">
    <location>
        <begin position="1"/>
        <end position="39"/>
    </location>
</feature>
<dbReference type="AlphaFoldDB" id="A0A1M4EPI4"/>